<feature type="region of interest" description="Disordered" evidence="8">
    <location>
        <begin position="72"/>
        <end position="97"/>
    </location>
</feature>
<reference evidence="11" key="1">
    <citation type="submission" date="2016-05" db="EMBL/GenBank/DDBJ databases">
        <title>Comparative genomics of biotechnologically important yeasts.</title>
        <authorList>
            <consortium name="DOE Joint Genome Institute"/>
            <person name="Riley R."/>
            <person name="Haridas S."/>
            <person name="Wolfe K.H."/>
            <person name="Lopes M.R."/>
            <person name="Hittinger C.T."/>
            <person name="Goker M."/>
            <person name="Salamov A."/>
            <person name="Wisecaver J."/>
            <person name="Long T.M."/>
            <person name="Aerts A.L."/>
            <person name="Barry K."/>
            <person name="Choi C."/>
            <person name="Clum A."/>
            <person name="Coughlan A.Y."/>
            <person name="Deshpande S."/>
            <person name="Douglass A.P."/>
            <person name="Hanson S.J."/>
            <person name="Klenk H.-P."/>
            <person name="Labutti K."/>
            <person name="Lapidus A."/>
            <person name="Lindquist E."/>
            <person name="Lipzen A."/>
            <person name="Meier-Kolthoff J.P."/>
            <person name="Ohm R.A."/>
            <person name="Otillar R.P."/>
            <person name="Pangilinan J."/>
            <person name="Peng Y."/>
            <person name="Rokas A."/>
            <person name="Rosa C.A."/>
            <person name="Scheuner C."/>
            <person name="Sibirny A.A."/>
            <person name="Slot J.C."/>
            <person name="Stielow J.B."/>
            <person name="Sun H."/>
            <person name="Kurtzman C.P."/>
            <person name="Blackwell M."/>
            <person name="Grigoriev I.V."/>
            <person name="Jeffries T.W."/>
        </authorList>
    </citation>
    <scope>NUCLEOTIDE SEQUENCE [LARGE SCALE GENOMIC DNA]</scope>
    <source>
        <strain evidence="11">DSM 1968</strain>
    </source>
</reference>
<proteinExistence type="inferred from homology"/>
<keyword evidence="6 7" id="KW-0067">ATP-binding</keyword>
<evidence type="ECO:0000256" key="3">
    <source>
        <dbReference type="ARBA" id="ARBA00022679"/>
    </source>
</evidence>
<dbReference type="PROSITE" id="PS00108">
    <property type="entry name" value="PROTEIN_KINASE_ST"/>
    <property type="match status" value="1"/>
</dbReference>
<dbReference type="InterPro" id="IPR008271">
    <property type="entry name" value="Ser/Thr_kinase_AS"/>
</dbReference>
<keyword evidence="11" id="KW-1185">Reference proteome</keyword>
<name>A0A1D2VIB2_9ASCO</name>
<dbReference type="PROSITE" id="PS50011">
    <property type="entry name" value="PROTEIN_KINASE_DOM"/>
    <property type="match status" value="1"/>
</dbReference>
<dbReference type="Gene3D" id="1.10.510.10">
    <property type="entry name" value="Transferase(Phosphotransferase) domain 1"/>
    <property type="match status" value="1"/>
</dbReference>
<dbReference type="FunCoup" id="A0A1D2VIB2">
    <property type="interactions" value="358"/>
</dbReference>
<dbReference type="GO" id="GO:0004674">
    <property type="term" value="F:protein serine/threonine kinase activity"/>
    <property type="evidence" value="ECO:0007669"/>
    <property type="project" value="UniProtKB-KW"/>
</dbReference>
<dbReference type="Proteomes" id="UP000095038">
    <property type="component" value="Unassembled WGS sequence"/>
</dbReference>
<dbReference type="InParanoid" id="A0A1D2VIB2"/>
<dbReference type="InterPro" id="IPR011009">
    <property type="entry name" value="Kinase-like_dom_sf"/>
</dbReference>
<dbReference type="InterPro" id="IPR000719">
    <property type="entry name" value="Prot_kinase_dom"/>
</dbReference>
<dbReference type="InterPro" id="IPR017441">
    <property type="entry name" value="Protein_kinase_ATP_BS"/>
</dbReference>
<accession>A0A1D2VIB2</accession>
<sequence length="1569" mass="182822">MSYKFPSLPHKSPNQKNKNDKNDKKKLYPIQRFSDDTYNNLNSKYNSIFQNVDKDIKSENELIQLHNNQIVSQSERSNNPNPNDNNHSSVTDNSQSNEILKKDQIIEDVFYTKSSDELIKININELNRDPDLKCSILTSGEIRFHTDPLKDKKIRERFEWESMVHSVVTGHFINLEKDKFAKSFLRDDNKSIIKNALSKNIWIELKANTYRRTTEQQSKLINNRRKFADSIFDKISNFKFQPVTYPSYSSTISKSKPNNQESTQAIIDNSDSNQIGINQESLTHQNNSTNKNTRANRNKKNEKAPNEELLQSKSQKSKRNLHAKAKKANIFIECENPYINDYFQKNDEYEKETDLIFDDQKPQTNYKVFQELTLEEVDRILDDYDKCEELWETSTEMISDKPICNTTVFKLKLKALRTWKTNLLLFQNEKDNIKRWLGETDFTKLKFNSNDKYTIDKILKLVDGNPSNFFDSGVHHRFRAKVLRILGHWSLETKEAYIVYKDQYREMNLPNNLDEFISFVTLPAKILKELIQLRVSNFEQINNVSLRRKLVNVAEFDALSADIKSYTRLAIEIKSTLNNFLRPQRNWVISSYLGDDYDKTLLSSVKSYFKMLNQKLLDRSIREDTFNTFRESEELEHEWRFFKDIGYAFDLVNSVDIVLPYIKIFSHLSMRLNLFLENQLRDENPNITSYTASKSSPYPNLFKGGLVPEKLIKLMEAENKNKNGKKIKPKENKIETLNKELVTRYTSVAEGFSNFKKSLDIIDSRLETVLNNSSLIRLKCLNSRFLEFLKQKNHYLVKIGKKNENFEFDFDNKTEDVSLYLFCNESATKSEISIVKAILGSNICCSRVRPNFTDLLNAKNPFTLRENQFPKKKAFSDHQEYLIMIPLKKNFTWKGNVVKINLDHIASITKSDFTVPKIFNISSNNCLLITHGLVNTLESAKYHFLENVKTFEDENFILSENKPMTNSKDYLTIESDLIKFSGIDTCSIEAIGKEFAGSKKYSDMMMIQLLQNLPEIRKKYKDCTNKEPLQFLYVFVRKYVLEGFSKIANINKKRILDHLLVASLDWLNFIVEDCNPFDKSTFQWAIATIEFTHWFLQNYGIHRLPDEKFKLYKFNVANCVSILVINFDVLGARAEYNQRLLNLDQVGKKDNQGKDEDIVALKSKERMKLISELEFNRDSMAIKHGEIGQVMEVSRPVTKYIDSLLKKYLQFAHQWHKGPLIGRGSFGSVYQGVDLETMTSLAIKEIRFPNTGDISTVYSMIEGEISILEQVNHPNVLGYHGLKVYSDRVYLFTEYCSEGALSRYIIKKAGIIDEYGDRWERLIQYYTYNILKGLQHLHSKNIAHCDLKPENILLAEMAEVKIGDFGTAKMLNSDKKIIYGTKTKFFQSKGTSKTRGITSGTPMYMAPEIIKADKRLNTESFCACDIWSLGCIVSEMVTGLRPWENADNEWAIMYQIASDMMPNLPKPDEFSSDGIEFIKKCFIQEPTKRPTAADLLNDPWIDSCREIFEEQDAVKLQQREATLRANQEYNRQHYSQFVDPNQIFDESQEYNQNQVFDENQEYYGNQQIQ</sequence>
<organism evidence="10 11">
    <name type="scientific">Ascoidea rubescens DSM 1968</name>
    <dbReference type="NCBI Taxonomy" id="1344418"/>
    <lineage>
        <taxon>Eukaryota</taxon>
        <taxon>Fungi</taxon>
        <taxon>Dikarya</taxon>
        <taxon>Ascomycota</taxon>
        <taxon>Saccharomycotina</taxon>
        <taxon>Saccharomycetes</taxon>
        <taxon>Ascoideaceae</taxon>
        <taxon>Ascoidea</taxon>
    </lineage>
</organism>
<evidence type="ECO:0000259" key="9">
    <source>
        <dbReference type="PROSITE" id="PS50011"/>
    </source>
</evidence>
<evidence type="ECO:0000313" key="11">
    <source>
        <dbReference type="Proteomes" id="UP000095038"/>
    </source>
</evidence>
<dbReference type="GO" id="GO:0038066">
    <property type="term" value="P:p38MAPK cascade"/>
    <property type="evidence" value="ECO:0007669"/>
    <property type="project" value="TreeGrafter"/>
</dbReference>
<evidence type="ECO:0000256" key="6">
    <source>
        <dbReference type="ARBA" id="ARBA00022840"/>
    </source>
</evidence>
<keyword evidence="4 7" id="KW-0547">Nucleotide-binding</keyword>
<evidence type="ECO:0000256" key="4">
    <source>
        <dbReference type="ARBA" id="ARBA00022741"/>
    </source>
</evidence>
<keyword evidence="5" id="KW-0418">Kinase</keyword>
<gene>
    <name evidence="10" type="ORF">ASCRUDRAFT_7628</name>
</gene>
<dbReference type="STRING" id="1344418.A0A1D2VIB2"/>
<dbReference type="InterPro" id="IPR050538">
    <property type="entry name" value="MAP_kinase_kinase_kinase"/>
</dbReference>
<dbReference type="PANTHER" id="PTHR48016">
    <property type="entry name" value="MAP KINASE KINASE KINASE SSK2-RELATED-RELATED"/>
    <property type="match status" value="1"/>
</dbReference>
<feature type="binding site" evidence="7">
    <location>
        <position position="1244"/>
    </location>
    <ligand>
        <name>ATP</name>
        <dbReference type="ChEBI" id="CHEBI:30616"/>
    </ligand>
</feature>
<dbReference type="EMBL" id="KV454479">
    <property type="protein sequence ID" value="ODV61391.1"/>
    <property type="molecule type" value="Genomic_DNA"/>
</dbReference>
<dbReference type="SUPFAM" id="SSF56112">
    <property type="entry name" value="Protein kinase-like (PK-like)"/>
    <property type="match status" value="1"/>
</dbReference>
<feature type="compositionally biased region" description="Basic and acidic residues" evidence="8">
    <location>
        <begin position="17"/>
        <end position="26"/>
    </location>
</feature>
<dbReference type="GO" id="GO:0005524">
    <property type="term" value="F:ATP binding"/>
    <property type="evidence" value="ECO:0007669"/>
    <property type="project" value="UniProtKB-UniRule"/>
</dbReference>
<keyword evidence="2" id="KW-0723">Serine/threonine-protein kinase</keyword>
<evidence type="ECO:0000256" key="5">
    <source>
        <dbReference type="ARBA" id="ARBA00022777"/>
    </source>
</evidence>
<dbReference type="Pfam" id="PF00069">
    <property type="entry name" value="Pkinase"/>
    <property type="match status" value="1"/>
</dbReference>
<dbReference type="SMART" id="SM00220">
    <property type="entry name" value="S_TKc"/>
    <property type="match status" value="1"/>
</dbReference>
<dbReference type="PROSITE" id="PS00107">
    <property type="entry name" value="PROTEIN_KINASE_ATP"/>
    <property type="match status" value="1"/>
</dbReference>
<evidence type="ECO:0000256" key="2">
    <source>
        <dbReference type="ARBA" id="ARBA00022527"/>
    </source>
</evidence>
<feature type="region of interest" description="Disordered" evidence="8">
    <location>
        <begin position="1"/>
        <end position="31"/>
    </location>
</feature>
<keyword evidence="3" id="KW-0808">Transferase</keyword>
<feature type="compositionally biased region" description="Polar residues" evidence="8">
    <location>
        <begin position="87"/>
        <end position="97"/>
    </location>
</feature>
<evidence type="ECO:0000256" key="1">
    <source>
        <dbReference type="ARBA" id="ARBA00006529"/>
    </source>
</evidence>
<dbReference type="GeneID" id="30967041"/>
<feature type="region of interest" description="Disordered" evidence="8">
    <location>
        <begin position="280"/>
        <end position="319"/>
    </location>
</feature>
<dbReference type="RefSeq" id="XP_020047698.1">
    <property type="nucleotide sequence ID" value="XM_020193405.1"/>
</dbReference>
<comment type="similarity">
    <text evidence="1">Belongs to the protein kinase superfamily. STE Ser/Thr protein kinase family. MAP kinase kinase kinase subfamily.</text>
</comment>
<dbReference type="PANTHER" id="PTHR48016:SF32">
    <property type="entry name" value="MITOGEN-ACTIVATED PROTEIN KINASE KINASE KINASE 4"/>
    <property type="match status" value="1"/>
</dbReference>
<feature type="domain" description="Protein kinase" evidence="9">
    <location>
        <begin position="1215"/>
        <end position="1501"/>
    </location>
</feature>
<dbReference type="OrthoDB" id="1043025at2759"/>
<protein>
    <recommendedName>
        <fullName evidence="9">Protein kinase domain-containing protein</fullName>
    </recommendedName>
</protein>
<evidence type="ECO:0000256" key="7">
    <source>
        <dbReference type="PROSITE-ProRule" id="PRU10141"/>
    </source>
</evidence>
<evidence type="ECO:0000256" key="8">
    <source>
        <dbReference type="SAM" id="MobiDB-lite"/>
    </source>
</evidence>
<evidence type="ECO:0000313" key="10">
    <source>
        <dbReference type="EMBL" id="ODV61391.1"/>
    </source>
</evidence>